<keyword evidence="3 9" id="KW-0813">Transport</keyword>
<dbReference type="SUPFAM" id="SSF82693">
    <property type="entry name" value="Multidrug efflux transporter AcrB pore domain, PN1, PN2, PC1 and PC2 subdomains"/>
    <property type="match status" value="4"/>
</dbReference>
<dbReference type="PANTHER" id="PTHR32063">
    <property type="match status" value="1"/>
</dbReference>
<dbReference type="AlphaFoldDB" id="A0A840HYN7"/>
<keyword evidence="8 9" id="KW-0472">Membrane</keyword>
<keyword evidence="4" id="KW-1003">Cell membrane</keyword>
<comment type="similarity">
    <text evidence="2 9">Belongs to the resistance-nodulation-cell division (RND) (TC 2.A.6) family.</text>
</comment>
<keyword evidence="6 9" id="KW-0812">Transmembrane</keyword>
<evidence type="ECO:0000256" key="9">
    <source>
        <dbReference type="RuleBase" id="RU364070"/>
    </source>
</evidence>
<dbReference type="Proteomes" id="UP000575068">
    <property type="component" value="Unassembled WGS sequence"/>
</dbReference>
<feature type="transmembrane region" description="Helical" evidence="9">
    <location>
        <begin position="471"/>
        <end position="498"/>
    </location>
</feature>
<dbReference type="Gene3D" id="3.30.70.1430">
    <property type="entry name" value="Multidrug efflux transporter AcrB pore domain"/>
    <property type="match status" value="2"/>
</dbReference>
<dbReference type="Gene3D" id="3.30.2090.10">
    <property type="entry name" value="Multidrug efflux transporter AcrB TolC docking domain, DN and DC subdomains"/>
    <property type="match status" value="2"/>
</dbReference>
<evidence type="ECO:0000256" key="7">
    <source>
        <dbReference type="ARBA" id="ARBA00022989"/>
    </source>
</evidence>
<feature type="transmembrane region" description="Helical" evidence="9">
    <location>
        <begin position="877"/>
        <end position="896"/>
    </location>
</feature>
<comment type="subcellular location">
    <subcellularLocation>
        <location evidence="1 9">Cell inner membrane</location>
        <topology evidence="1 9">Multi-pass membrane protein</topology>
    </subcellularLocation>
</comment>
<dbReference type="InterPro" id="IPR001036">
    <property type="entry name" value="Acrflvin-R"/>
</dbReference>
<dbReference type="EMBL" id="JACHOV010000011">
    <property type="protein sequence ID" value="MBB4642504.1"/>
    <property type="molecule type" value="Genomic_DNA"/>
</dbReference>
<evidence type="ECO:0000256" key="1">
    <source>
        <dbReference type="ARBA" id="ARBA00004429"/>
    </source>
</evidence>
<dbReference type="PRINTS" id="PR00702">
    <property type="entry name" value="ACRIFLAVINRP"/>
</dbReference>
<evidence type="ECO:0000313" key="10">
    <source>
        <dbReference type="EMBL" id="MBB4642504.1"/>
    </source>
</evidence>
<proteinExistence type="inferred from homology"/>
<dbReference type="FunFam" id="1.20.1640.10:FF:000001">
    <property type="entry name" value="Efflux pump membrane transporter"/>
    <property type="match status" value="1"/>
</dbReference>
<evidence type="ECO:0000256" key="6">
    <source>
        <dbReference type="ARBA" id="ARBA00022692"/>
    </source>
</evidence>
<dbReference type="GO" id="GO:0009636">
    <property type="term" value="P:response to toxic substance"/>
    <property type="evidence" value="ECO:0007669"/>
    <property type="project" value="UniProtKB-ARBA"/>
</dbReference>
<feature type="transmembrane region" description="Helical" evidence="9">
    <location>
        <begin position="975"/>
        <end position="998"/>
    </location>
</feature>
<reference evidence="10 11" key="1">
    <citation type="submission" date="2020-08" db="EMBL/GenBank/DDBJ databases">
        <title>Genomic Encyclopedia of Type Strains, Phase IV (KMG-IV): sequencing the most valuable type-strain genomes for metagenomic binning, comparative biology and taxonomic classification.</title>
        <authorList>
            <person name="Goeker M."/>
        </authorList>
    </citation>
    <scope>NUCLEOTIDE SEQUENCE [LARGE SCALE GENOMIC DNA]</scope>
    <source>
        <strain evidence="10 11">DSM 7465</strain>
    </source>
</reference>
<organism evidence="10 11">
    <name type="scientific">Rhizorhapis suberifaciens</name>
    <name type="common">corky root of lettuce</name>
    <dbReference type="NCBI Taxonomy" id="13656"/>
    <lineage>
        <taxon>Bacteria</taxon>
        <taxon>Pseudomonadati</taxon>
        <taxon>Pseudomonadota</taxon>
        <taxon>Alphaproteobacteria</taxon>
        <taxon>Sphingomonadales</taxon>
        <taxon>Sphingomonadaceae</taxon>
        <taxon>Rhizorhapis</taxon>
    </lineage>
</organism>
<dbReference type="SUPFAM" id="SSF82714">
    <property type="entry name" value="Multidrug efflux transporter AcrB TolC docking domain, DN and DC subdomains"/>
    <property type="match status" value="2"/>
</dbReference>
<dbReference type="FunFam" id="3.30.70.1430:FF:000002">
    <property type="entry name" value="Efflux pump membrane transporter"/>
    <property type="match status" value="1"/>
</dbReference>
<dbReference type="NCBIfam" id="NF000282">
    <property type="entry name" value="RND_permease_1"/>
    <property type="match status" value="1"/>
</dbReference>
<dbReference type="Gene3D" id="1.20.1640.10">
    <property type="entry name" value="Multidrug efflux transporter AcrB transmembrane domain"/>
    <property type="match status" value="2"/>
</dbReference>
<comment type="caution">
    <text evidence="9">Lacks conserved residue(s) required for the propagation of feature annotation.</text>
</comment>
<dbReference type="GO" id="GO:0015562">
    <property type="term" value="F:efflux transmembrane transporter activity"/>
    <property type="evidence" value="ECO:0007669"/>
    <property type="project" value="InterPro"/>
</dbReference>
<sequence>MSPRFFIDRPIFAWVVALGIVLAGALALRTLAVEQYPSVAPPSLTISTTYPGADAATLEQNVTQVIEQELNGVEGLLYMSSTSNSNGSATITVTFNTGTDIDKAQMDVQNRLALVEQRLPEEVRRQGIPVQKANSGFLMLVAVGSKTGSTPALDLGNFANSRIVDELRRVHGVGNVRVFSSPYAMRIWLDPQKLASFRLSAAEALAAVQEQNSQSPGGQLGDLPTSGGTELNTAILTQSRFTSPEQFGKIILRANMDGSAVTLADVARIELGAQTYLFDSDLNGKPVAGIAIQLTPGANALATADAVKARLAELATSFPPDITWSVPYDTTPFINASISEVVQTLVEAMVLVFIVMFLFLQNWRATLIPTIVVPIALAGACLGLWLFGFSINVLSLFAMVLAIGILVDDAIVVIENVERIMAEEHLSPYHATIKAMGQITSAIIGITLVLMAVFVPMAFFPGSTGAIYRQFSVTLIVSIGFSALLALSLTPALCATFLQPHRPHDESEENWFNRYTSRFFRGFNAWFERTTGRYQGLVGKILGRPLRWLAIFALLLGLTLILFARLPAGFLPVEDQGSILTAIQAPPGATRARTEEAVSQVKAFYEEQGIVENVIVIRGFSFFGQGQANAMMFTTLKPWDDRPGDENSSIALVGRAMGAFSQIKEAMVFALNPPAIQELGTASGFTFKLKDVGGNGPAALLAARNQLLGAASQSPLLTGVRPEGQEDAPQLRVTIDRIRARALGLSIGDINATLAIAFGSAYANDFSRDGRILRVLLQAEASSRMTPAHILELRVRNSAGEMVPFGSFTRSEWTSGPQQLQRYNGYPSMTISGVAAPGRSTGEAMEEMERLAKELPAGFAYEWTGISYEEKQSGGQIGLLLGLSFLVVFLLLAALYESWSIPISVLLVVPLGVLGSILFTSMRGLSADVYFNVGLITIIGLAAKNAILIVEFAIEQEARGMTPFDATMDAVKLRLRPIIMTSLAFIGGMLPLFIASGAAAASRIAVGTGVIGGMLAATGLGIFFIPLFYILVRRWLSKRREPASENATPGSSEAPQHA</sequence>
<dbReference type="NCBIfam" id="TIGR00915">
    <property type="entry name" value="2A0602"/>
    <property type="match status" value="1"/>
</dbReference>
<feature type="transmembrane region" description="Helical" evidence="9">
    <location>
        <begin position="929"/>
        <end position="954"/>
    </location>
</feature>
<feature type="transmembrane region" description="Helical" evidence="9">
    <location>
        <begin position="548"/>
        <end position="566"/>
    </location>
</feature>
<dbReference type="FunFam" id="3.30.70.1430:FF:000001">
    <property type="entry name" value="Efflux pump membrane transporter"/>
    <property type="match status" value="1"/>
</dbReference>
<feature type="transmembrane region" description="Helical" evidence="9">
    <location>
        <begin position="903"/>
        <end position="923"/>
    </location>
</feature>
<evidence type="ECO:0000313" key="11">
    <source>
        <dbReference type="Proteomes" id="UP000575068"/>
    </source>
</evidence>
<evidence type="ECO:0000256" key="3">
    <source>
        <dbReference type="ARBA" id="ARBA00022448"/>
    </source>
</evidence>
<dbReference type="PANTHER" id="PTHR32063:SF13">
    <property type="entry name" value="MULTIDRUG EFFLUX PUMP SUBUNIT ACRB-RELATED"/>
    <property type="match status" value="1"/>
</dbReference>
<evidence type="ECO:0000256" key="5">
    <source>
        <dbReference type="ARBA" id="ARBA00022519"/>
    </source>
</evidence>
<dbReference type="SUPFAM" id="SSF82866">
    <property type="entry name" value="Multidrug efflux transporter AcrB transmembrane domain"/>
    <property type="match status" value="2"/>
</dbReference>
<keyword evidence="7 9" id="KW-1133">Transmembrane helix</keyword>
<gene>
    <name evidence="10" type="ORF">HNQ99_002835</name>
</gene>
<dbReference type="GO" id="GO:0005886">
    <property type="term" value="C:plasma membrane"/>
    <property type="evidence" value="ECO:0007669"/>
    <property type="project" value="UniProtKB-SubCell"/>
</dbReference>
<comment type="caution">
    <text evidence="10">The sequence shown here is derived from an EMBL/GenBank/DDBJ whole genome shotgun (WGS) entry which is preliminary data.</text>
</comment>
<feature type="transmembrane region" description="Helical" evidence="9">
    <location>
        <begin position="367"/>
        <end position="387"/>
    </location>
</feature>
<dbReference type="GO" id="GO:0042910">
    <property type="term" value="F:xenobiotic transmembrane transporter activity"/>
    <property type="evidence" value="ECO:0007669"/>
    <property type="project" value="TreeGrafter"/>
</dbReference>
<dbReference type="Pfam" id="PF00873">
    <property type="entry name" value="ACR_tran"/>
    <property type="match status" value="1"/>
</dbReference>
<dbReference type="Gene3D" id="3.30.70.1440">
    <property type="entry name" value="Multidrug efflux transporter AcrB pore domain"/>
    <property type="match status" value="1"/>
</dbReference>
<evidence type="ECO:0000256" key="4">
    <source>
        <dbReference type="ARBA" id="ARBA00022475"/>
    </source>
</evidence>
<protein>
    <recommendedName>
        <fullName evidence="9">Efflux pump membrane transporter</fullName>
    </recommendedName>
</protein>
<feature type="transmembrane region" description="Helical" evidence="9">
    <location>
        <begin position="1004"/>
        <end position="1032"/>
    </location>
</feature>
<dbReference type="InterPro" id="IPR004764">
    <property type="entry name" value="MdtF-like"/>
</dbReference>
<keyword evidence="11" id="KW-1185">Reference proteome</keyword>
<dbReference type="InterPro" id="IPR027463">
    <property type="entry name" value="AcrB_DN_DC_subdom"/>
</dbReference>
<feature type="transmembrane region" description="Helical" evidence="9">
    <location>
        <begin position="341"/>
        <end position="360"/>
    </location>
</feature>
<feature type="transmembrane region" description="Helical" evidence="9">
    <location>
        <begin position="435"/>
        <end position="459"/>
    </location>
</feature>
<evidence type="ECO:0000256" key="2">
    <source>
        <dbReference type="ARBA" id="ARBA00010942"/>
    </source>
</evidence>
<accession>A0A840HYN7</accession>
<dbReference type="RefSeq" id="WP_184476662.1">
    <property type="nucleotide sequence ID" value="NZ_JACHOV010000011.1"/>
</dbReference>
<feature type="transmembrane region" description="Helical" evidence="9">
    <location>
        <begin position="393"/>
        <end position="414"/>
    </location>
</feature>
<name>A0A840HYN7_9SPHN</name>
<keyword evidence="5 9" id="KW-0997">Cell inner membrane</keyword>
<evidence type="ECO:0000256" key="8">
    <source>
        <dbReference type="ARBA" id="ARBA00023136"/>
    </source>
</evidence>
<dbReference type="Gene3D" id="3.30.70.1320">
    <property type="entry name" value="Multidrug efflux transporter AcrB pore domain like"/>
    <property type="match status" value="1"/>
</dbReference>